<name>A0AAE1ITZ9_9FABA</name>
<dbReference type="InterPro" id="IPR036770">
    <property type="entry name" value="Ankyrin_rpt-contain_sf"/>
</dbReference>
<comment type="caution">
    <text evidence="2">The sequence shown here is derived from an EMBL/GenBank/DDBJ whole genome shotgun (WGS) entry which is preliminary data.</text>
</comment>
<organism evidence="2 3">
    <name type="scientific">Acacia crassicarpa</name>
    <name type="common">northern wattle</name>
    <dbReference type="NCBI Taxonomy" id="499986"/>
    <lineage>
        <taxon>Eukaryota</taxon>
        <taxon>Viridiplantae</taxon>
        <taxon>Streptophyta</taxon>
        <taxon>Embryophyta</taxon>
        <taxon>Tracheophyta</taxon>
        <taxon>Spermatophyta</taxon>
        <taxon>Magnoliopsida</taxon>
        <taxon>eudicotyledons</taxon>
        <taxon>Gunneridae</taxon>
        <taxon>Pentapetalae</taxon>
        <taxon>rosids</taxon>
        <taxon>fabids</taxon>
        <taxon>Fabales</taxon>
        <taxon>Fabaceae</taxon>
        <taxon>Caesalpinioideae</taxon>
        <taxon>mimosoid clade</taxon>
        <taxon>Acacieae</taxon>
        <taxon>Acacia</taxon>
    </lineage>
</organism>
<evidence type="ECO:0000313" key="2">
    <source>
        <dbReference type="EMBL" id="KAK4256078.1"/>
    </source>
</evidence>
<dbReference type="AlphaFoldDB" id="A0AAE1ITZ9"/>
<dbReference type="GO" id="GO:0005886">
    <property type="term" value="C:plasma membrane"/>
    <property type="evidence" value="ECO:0007669"/>
    <property type="project" value="UniProtKB-SubCell"/>
</dbReference>
<proteinExistence type="predicted"/>
<dbReference type="SMART" id="SM00248">
    <property type="entry name" value="ANK"/>
    <property type="match status" value="4"/>
</dbReference>
<dbReference type="Pfam" id="PF12796">
    <property type="entry name" value="Ank_2"/>
    <property type="match status" value="1"/>
</dbReference>
<gene>
    <name evidence="2" type="ORF">QN277_008991</name>
</gene>
<accession>A0AAE1ITZ9</accession>
<sequence length="260" mass="28598">MTSNNSVRDGEIILQAANDGKWLKVLETYEAKKDLRTVKKPSTGDTILHMAVSSGELYIVGRIVDLVCLERSNEQEGGENGDEREQVFGAKNEKGNTPLHLAASASNGSAEMCKEIGDASRSIITRGNKDGETPLFLAALHGNKEAFLWLHDQSPQGSSSSNEPYKRNDNDTILHCAIAGGHIDMGIEIIRLYKDHIIVMTMMRNKNGLSPLHILAATPSAFESTDLPSRFFVAQLLYHCKYIVFEGISCLQIMTSFCPL</sequence>
<dbReference type="InterPro" id="IPR002110">
    <property type="entry name" value="Ankyrin_rpt"/>
</dbReference>
<dbReference type="PANTHER" id="PTHR24121:SF15">
    <property type="entry name" value="ANKYRIN REPEAT PROTEIN"/>
    <property type="match status" value="1"/>
</dbReference>
<evidence type="ECO:0000256" key="1">
    <source>
        <dbReference type="ARBA" id="ARBA00004413"/>
    </source>
</evidence>
<reference evidence="2" key="1">
    <citation type="submission" date="2023-10" db="EMBL/GenBank/DDBJ databases">
        <title>Chromosome-level genome of the transformable northern wattle, Acacia crassicarpa.</title>
        <authorList>
            <person name="Massaro I."/>
            <person name="Sinha N.R."/>
            <person name="Poethig S."/>
            <person name="Leichty A.R."/>
        </authorList>
    </citation>
    <scope>NUCLEOTIDE SEQUENCE</scope>
    <source>
        <strain evidence="2">Acra3RX</strain>
        <tissue evidence="2">Leaf</tissue>
    </source>
</reference>
<protein>
    <submittedName>
        <fullName evidence="2">Uncharacterized protein</fullName>
    </submittedName>
</protein>
<dbReference type="EMBL" id="JAWXYG010000013">
    <property type="protein sequence ID" value="KAK4256078.1"/>
    <property type="molecule type" value="Genomic_DNA"/>
</dbReference>
<dbReference type="Proteomes" id="UP001293593">
    <property type="component" value="Unassembled WGS sequence"/>
</dbReference>
<keyword evidence="3" id="KW-1185">Reference proteome</keyword>
<dbReference type="PANTHER" id="PTHR24121">
    <property type="entry name" value="NO MECHANORECEPTOR POTENTIAL C, ISOFORM D-RELATED"/>
    <property type="match status" value="1"/>
</dbReference>
<dbReference type="Gene3D" id="1.25.40.20">
    <property type="entry name" value="Ankyrin repeat-containing domain"/>
    <property type="match status" value="1"/>
</dbReference>
<comment type="subcellular location">
    <subcellularLocation>
        <location evidence="1">Cell membrane</location>
        <topology evidence="1">Peripheral membrane protein</topology>
        <orientation evidence="1">Cytoplasmic side</orientation>
    </subcellularLocation>
</comment>
<dbReference type="SUPFAM" id="SSF48403">
    <property type="entry name" value="Ankyrin repeat"/>
    <property type="match status" value="1"/>
</dbReference>
<evidence type="ECO:0000313" key="3">
    <source>
        <dbReference type="Proteomes" id="UP001293593"/>
    </source>
</evidence>